<dbReference type="Proteomes" id="UP000094828">
    <property type="component" value="Unassembled WGS sequence"/>
</dbReference>
<comment type="caution">
    <text evidence="1">The sequence shown here is derived from an EMBL/GenBank/DDBJ whole genome shotgun (WGS) entry which is preliminary data.</text>
</comment>
<evidence type="ECO:0000313" key="2">
    <source>
        <dbReference type="Proteomes" id="UP000094828"/>
    </source>
</evidence>
<gene>
    <name evidence="1" type="ORF">A6X21_16445</name>
</gene>
<accession>A0A1C3ET22</accession>
<sequence>MRHRLRLYTGDDSECLAQDNRVPVRLSEIRRALADASRFNRAWLNDFEDEEVAISPDLYDVLSAYLHMRPGA</sequence>
<keyword evidence="2" id="KW-1185">Reference proteome</keyword>
<name>A0A1C3ET22_9PLAN</name>
<dbReference type="AlphaFoldDB" id="A0A1C3ET22"/>
<organism evidence="1 2">
    <name type="scientific">Planctopirus hydrillae</name>
    <dbReference type="NCBI Taxonomy" id="1841610"/>
    <lineage>
        <taxon>Bacteria</taxon>
        <taxon>Pseudomonadati</taxon>
        <taxon>Planctomycetota</taxon>
        <taxon>Planctomycetia</taxon>
        <taxon>Planctomycetales</taxon>
        <taxon>Planctomycetaceae</taxon>
        <taxon>Planctopirus</taxon>
    </lineage>
</organism>
<dbReference type="RefSeq" id="WP_013110669.1">
    <property type="nucleotide sequence ID" value="NZ_LYDR01000027.1"/>
</dbReference>
<dbReference type="OrthoDB" id="281881at2"/>
<evidence type="ECO:0000313" key="1">
    <source>
        <dbReference type="EMBL" id="ODA36386.1"/>
    </source>
</evidence>
<reference evidence="1 2" key="1">
    <citation type="submission" date="2016-05" db="EMBL/GenBank/DDBJ databases">
        <title>Genomic and physiological characterization of Planctopirus sp. isolated from fresh water lake.</title>
        <authorList>
            <person name="Subhash Y."/>
            <person name="Ramana C."/>
        </authorList>
    </citation>
    <scope>NUCLEOTIDE SEQUENCE [LARGE SCALE GENOMIC DNA]</scope>
    <source>
        <strain evidence="1 2">JC280</strain>
    </source>
</reference>
<dbReference type="EMBL" id="LYDR01000027">
    <property type="protein sequence ID" value="ODA36386.1"/>
    <property type="molecule type" value="Genomic_DNA"/>
</dbReference>
<protein>
    <submittedName>
        <fullName evidence="1">Uncharacterized protein</fullName>
    </submittedName>
</protein>
<proteinExistence type="predicted"/>